<dbReference type="RefSeq" id="WP_355663062.1">
    <property type="nucleotide sequence ID" value="NZ_JBEXRX010000004.1"/>
</dbReference>
<dbReference type="EMBL" id="JBEXRX010000004">
    <property type="protein sequence ID" value="MEU0150895.1"/>
    <property type="molecule type" value="Genomic_DNA"/>
</dbReference>
<gene>
    <name evidence="1" type="ORF">ABZ071_03015</name>
</gene>
<evidence type="ECO:0000313" key="2">
    <source>
        <dbReference type="Proteomes" id="UP001550348"/>
    </source>
</evidence>
<sequence length="100" mass="10857">MAAKDPAVRRLKGRVGGYASWAKTADADIAERMAATWRGRSARFERQVDPDGTMDPAERARRARQAEAAYMAQLALKAWQARKAKAAAKRKPDTGGEAAA</sequence>
<keyword evidence="2" id="KW-1185">Reference proteome</keyword>
<reference evidence="1 2" key="1">
    <citation type="submission" date="2024-06" db="EMBL/GenBank/DDBJ databases">
        <title>The Natural Products Discovery Center: Release of the First 8490 Sequenced Strains for Exploring Actinobacteria Biosynthetic Diversity.</title>
        <authorList>
            <person name="Kalkreuter E."/>
            <person name="Kautsar S.A."/>
            <person name="Yang D."/>
            <person name="Bader C.D."/>
            <person name="Teijaro C.N."/>
            <person name="Fluegel L."/>
            <person name="Davis C.M."/>
            <person name="Simpson J.R."/>
            <person name="Lauterbach L."/>
            <person name="Steele A.D."/>
            <person name="Gui C."/>
            <person name="Meng S."/>
            <person name="Li G."/>
            <person name="Viehrig K."/>
            <person name="Ye F."/>
            <person name="Su P."/>
            <person name="Kiefer A.F."/>
            <person name="Nichols A."/>
            <person name="Cepeda A.J."/>
            <person name="Yan W."/>
            <person name="Fan B."/>
            <person name="Jiang Y."/>
            <person name="Adhikari A."/>
            <person name="Zheng C.-J."/>
            <person name="Schuster L."/>
            <person name="Cowan T.M."/>
            <person name="Smanski M.J."/>
            <person name="Chevrette M.G."/>
            <person name="De Carvalho L.P.S."/>
            <person name="Shen B."/>
        </authorList>
    </citation>
    <scope>NUCLEOTIDE SEQUENCE [LARGE SCALE GENOMIC DNA]</scope>
    <source>
        <strain evidence="1 2">NPDC006286</strain>
    </source>
</reference>
<accession>A0ABV2VDL4</accession>
<name>A0ABV2VDL4_9ACTN</name>
<comment type="caution">
    <text evidence="1">The sequence shown here is derived from an EMBL/GenBank/DDBJ whole genome shotgun (WGS) entry which is preliminary data.</text>
</comment>
<proteinExistence type="predicted"/>
<evidence type="ECO:0000313" key="1">
    <source>
        <dbReference type="EMBL" id="MEU0150895.1"/>
    </source>
</evidence>
<dbReference type="Proteomes" id="UP001550348">
    <property type="component" value="Unassembled WGS sequence"/>
</dbReference>
<organism evidence="1 2">
    <name type="scientific">Micromonospora fulviviridis</name>
    <dbReference type="NCBI Taxonomy" id="47860"/>
    <lineage>
        <taxon>Bacteria</taxon>
        <taxon>Bacillati</taxon>
        <taxon>Actinomycetota</taxon>
        <taxon>Actinomycetes</taxon>
        <taxon>Micromonosporales</taxon>
        <taxon>Micromonosporaceae</taxon>
        <taxon>Micromonospora</taxon>
    </lineage>
</organism>
<protein>
    <submittedName>
        <fullName evidence="1">Uncharacterized protein</fullName>
    </submittedName>
</protein>